<dbReference type="Pfam" id="PF00084">
    <property type="entry name" value="Sushi"/>
    <property type="match status" value="4"/>
</dbReference>
<dbReference type="SUPFAM" id="SSF57535">
    <property type="entry name" value="Complement control module/SCR domain"/>
    <property type="match status" value="4"/>
</dbReference>
<dbReference type="PANTHER" id="PTHR19325:SF575">
    <property type="entry name" value="LOCOMOTION-RELATED PROTEIN HIKARU GENKI"/>
    <property type="match status" value="1"/>
</dbReference>
<evidence type="ECO:0000256" key="4">
    <source>
        <dbReference type="ARBA" id="ARBA00023180"/>
    </source>
</evidence>
<evidence type="ECO:0000256" key="1">
    <source>
        <dbReference type="ARBA" id="ARBA00022659"/>
    </source>
</evidence>
<proteinExistence type="predicted"/>
<dbReference type="RefSeq" id="XP_036360354.1">
    <property type="nucleotide sequence ID" value="XM_036504461.1"/>
</dbReference>
<dbReference type="AlphaFoldDB" id="A0A7E6EY70"/>
<feature type="domain" description="Sushi" evidence="6">
    <location>
        <begin position="159"/>
        <end position="218"/>
    </location>
</feature>
<evidence type="ECO:0000256" key="5">
    <source>
        <dbReference type="PROSITE-ProRule" id="PRU00302"/>
    </source>
</evidence>
<accession>A0A7E6EY70</accession>
<dbReference type="Proteomes" id="UP000515154">
    <property type="component" value="Linkage group LG7"/>
</dbReference>
<dbReference type="Pfam" id="PF00024">
    <property type="entry name" value="PAN_1"/>
    <property type="match status" value="1"/>
</dbReference>
<gene>
    <name evidence="8" type="primary">LOC118764153</name>
</gene>
<feature type="domain" description="Sushi" evidence="6">
    <location>
        <begin position="355"/>
        <end position="422"/>
    </location>
</feature>
<name>A0A7E6EY70_9MOLL</name>
<dbReference type="InterPro" id="IPR000436">
    <property type="entry name" value="Sushi_SCR_CCP_dom"/>
</dbReference>
<feature type="domain" description="Sushi" evidence="6">
    <location>
        <begin position="219"/>
        <end position="286"/>
    </location>
</feature>
<evidence type="ECO:0000256" key="2">
    <source>
        <dbReference type="ARBA" id="ARBA00022737"/>
    </source>
</evidence>
<organism evidence="7 8">
    <name type="scientific">Octopus sinensis</name>
    <name type="common">East Asian common octopus</name>
    <dbReference type="NCBI Taxonomy" id="2607531"/>
    <lineage>
        <taxon>Eukaryota</taxon>
        <taxon>Metazoa</taxon>
        <taxon>Spiralia</taxon>
        <taxon>Lophotrochozoa</taxon>
        <taxon>Mollusca</taxon>
        <taxon>Cephalopoda</taxon>
        <taxon>Coleoidea</taxon>
        <taxon>Octopodiformes</taxon>
        <taxon>Octopoda</taxon>
        <taxon>Incirrata</taxon>
        <taxon>Octopodidae</taxon>
        <taxon>Octopus</taxon>
    </lineage>
</organism>
<keyword evidence="7" id="KW-1185">Reference proteome</keyword>
<sequence>MPSKRVKFSLTKPTLLYSMARIKPWLPTFKSLLLGPLQPLSNGQLVKVLLLLVIVQVSTCLRVCLTLKEISDSQNTDAFFETYSLRRERCEKLCMRRSACHSFSYNPNQTHCKLSSKIPVANYENVTITTHSPCAYHPCAADEVCVNENRSTFCFPLDIDCGYPLQYSNMVHYDVPSTKYLNEVHYFCKVGYTFTAGITIATCLLSGNWSAVHAECQPIECGIPAIIPNTSMSVDGATVNASDVPHSYLSEVTYHCLEDYVKINGSVTSTCEADSTWTPVTIQCLYVNCAHPPALLNITLSIDGVNVQPSDVPGTFNTMVTYSCSEYNVYLSGSQNSVCQLNSKWSNVTITCRYVKCGPPPMLPYTDFMVNGKITNGLSVPDKFWSNVTYKCRSGFTSEGGPHTSWCLMASKWSKVFIECSDDD</sequence>
<keyword evidence="1 5" id="KW-0768">Sushi</keyword>
<dbReference type="InterPro" id="IPR035976">
    <property type="entry name" value="Sushi/SCR/CCP_sf"/>
</dbReference>
<keyword evidence="3" id="KW-1015">Disulfide bond</keyword>
<feature type="domain" description="Sushi" evidence="6">
    <location>
        <begin position="287"/>
        <end position="354"/>
    </location>
</feature>
<dbReference type="InterPro" id="IPR003609">
    <property type="entry name" value="Pan_app"/>
</dbReference>
<dbReference type="KEGG" id="osn:118764153"/>
<keyword evidence="4" id="KW-0325">Glycoprotein</keyword>
<reference evidence="8" key="1">
    <citation type="submission" date="2025-08" db="UniProtKB">
        <authorList>
            <consortium name="RefSeq"/>
        </authorList>
    </citation>
    <scope>IDENTIFICATION</scope>
</reference>
<comment type="caution">
    <text evidence="5">Lacks conserved residue(s) required for the propagation of feature annotation.</text>
</comment>
<dbReference type="InterPro" id="IPR050350">
    <property type="entry name" value="Compl-Cell_Adhes-Reg"/>
</dbReference>
<evidence type="ECO:0000313" key="8">
    <source>
        <dbReference type="RefSeq" id="XP_036360354.1"/>
    </source>
</evidence>
<dbReference type="PROSITE" id="PS50923">
    <property type="entry name" value="SUSHI"/>
    <property type="match status" value="4"/>
</dbReference>
<evidence type="ECO:0000259" key="6">
    <source>
        <dbReference type="PROSITE" id="PS50923"/>
    </source>
</evidence>
<dbReference type="Gene3D" id="2.10.70.10">
    <property type="entry name" value="Complement Module, domain 1"/>
    <property type="match status" value="4"/>
</dbReference>
<dbReference type="PANTHER" id="PTHR19325">
    <property type="entry name" value="COMPLEMENT COMPONENT-RELATED SUSHI DOMAIN-CONTAINING"/>
    <property type="match status" value="1"/>
</dbReference>
<keyword evidence="2" id="KW-0677">Repeat</keyword>
<protein>
    <submittedName>
        <fullName evidence="8">Sushi, von Willebrand factor type A, EGF and pentraxin domain-containing protein 1-like</fullName>
    </submittedName>
</protein>
<dbReference type="CDD" id="cd00033">
    <property type="entry name" value="CCP"/>
    <property type="match status" value="4"/>
</dbReference>
<evidence type="ECO:0000256" key="3">
    <source>
        <dbReference type="ARBA" id="ARBA00023157"/>
    </source>
</evidence>
<evidence type="ECO:0000313" key="7">
    <source>
        <dbReference type="Proteomes" id="UP000515154"/>
    </source>
</evidence>
<dbReference type="SMART" id="SM00032">
    <property type="entry name" value="CCP"/>
    <property type="match status" value="4"/>
</dbReference>